<dbReference type="OrthoDB" id="10253982at2759"/>
<organism evidence="2 3">
    <name type="scientific">Acanthoscelides obtectus</name>
    <name type="common">Bean weevil</name>
    <name type="synonym">Bruchus obtectus</name>
    <dbReference type="NCBI Taxonomy" id="200917"/>
    <lineage>
        <taxon>Eukaryota</taxon>
        <taxon>Metazoa</taxon>
        <taxon>Ecdysozoa</taxon>
        <taxon>Arthropoda</taxon>
        <taxon>Hexapoda</taxon>
        <taxon>Insecta</taxon>
        <taxon>Pterygota</taxon>
        <taxon>Neoptera</taxon>
        <taxon>Endopterygota</taxon>
        <taxon>Coleoptera</taxon>
        <taxon>Polyphaga</taxon>
        <taxon>Cucujiformia</taxon>
        <taxon>Chrysomeloidea</taxon>
        <taxon>Chrysomelidae</taxon>
        <taxon>Bruchinae</taxon>
        <taxon>Bruchini</taxon>
        <taxon>Acanthoscelides</taxon>
    </lineage>
</organism>
<dbReference type="Proteomes" id="UP001152888">
    <property type="component" value="Unassembled WGS sequence"/>
</dbReference>
<protein>
    <recommendedName>
        <fullName evidence="1">Endonuclease/exonuclease/phosphatase domain-containing protein</fullName>
    </recommendedName>
</protein>
<sequence length="547" mass="63649">MNIVKCSVRTSIILTVIPCPKGMCKARVKHSRSFTQFDKKSSIRMDDKQETNIQNFETDPPTVDVLRGGDSDNHNLQNVYAGTPIQQESIAIYHHPWLFNQYPCRAAVEHYSYNWHSLYSSWLHHLANPVLSPVSSFCVPQNSLRRYFHRPHDEVMRVPIPGIEDTAIMSLRRWEKLVEKPDKKPGFIFTLMSYNVLAQDLLQWHPHLYKHHNPKYLTWEKRWRNLMTEIQEIDPDIICLQEVQESHLKTYYSLLESFGYQGVYKRRTGQRTDGCAIYFKTENVTLLEHVTVEFYQKNVPLLNRDNVGIVAKFAPKLHPTRQFVVATTHLLYNPRRRDVRLAQMQLLLSEVERISFRKDAKDVESTYLPIFITGDFNTPPKSDLYNFMVEGKLRYDNMPPGLINNESKVLVTSSLGITDTCQHADLLSSRQNNKDFFNSEVDVKKDPVDHFKNVKLFKTGKLSHHFSLKSVYDHGGPQLNEATTHQDEWITVDYIFYSTKGKYTDDRLQLLTRCRLPTKEELGNITIPNQTLGSDHLSLAAKFKLLF</sequence>
<dbReference type="AlphaFoldDB" id="A0A9P0L1F4"/>
<reference evidence="2" key="1">
    <citation type="submission" date="2022-03" db="EMBL/GenBank/DDBJ databases">
        <authorList>
            <person name="Sayadi A."/>
        </authorList>
    </citation>
    <scope>NUCLEOTIDE SEQUENCE</scope>
</reference>
<dbReference type="InterPro" id="IPR036691">
    <property type="entry name" value="Endo/exonu/phosph_ase_sf"/>
</dbReference>
<dbReference type="EMBL" id="CAKOFQ010006917">
    <property type="protein sequence ID" value="CAH1982192.1"/>
    <property type="molecule type" value="Genomic_DNA"/>
</dbReference>
<dbReference type="GO" id="GO:0000175">
    <property type="term" value="F:3'-5'-RNA exonuclease activity"/>
    <property type="evidence" value="ECO:0007669"/>
    <property type="project" value="TreeGrafter"/>
</dbReference>
<dbReference type="PANTHER" id="PTHR12121">
    <property type="entry name" value="CARBON CATABOLITE REPRESSOR PROTEIN 4"/>
    <property type="match status" value="1"/>
</dbReference>
<dbReference type="Gene3D" id="3.60.10.10">
    <property type="entry name" value="Endonuclease/exonuclease/phosphatase"/>
    <property type="match status" value="1"/>
</dbReference>
<dbReference type="Pfam" id="PF03372">
    <property type="entry name" value="Exo_endo_phos"/>
    <property type="match status" value="1"/>
</dbReference>
<dbReference type="InterPro" id="IPR050410">
    <property type="entry name" value="CCR4/nocturin_mRNA_transcr"/>
</dbReference>
<keyword evidence="3" id="KW-1185">Reference proteome</keyword>
<evidence type="ECO:0000259" key="1">
    <source>
        <dbReference type="Pfam" id="PF03372"/>
    </source>
</evidence>
<evidence type="ECO:0000313" key="2">
    <source>
        <dbReference type="EMBL" id="CAH1982192.1"/>
    </source>
</evidence>
<comment type="caution">
    <text evidence="2">The sequence shown here is derived from an EMBL/GenBank/DDBJ whole genome shotgun (WGS) entry which is preliminary data.</text>
</comment>
<dbReference type="PANTHER" id="PTHR12121:SF34">
    <property type="entry name" value="PROTEIN ANGEL"/>
    <property type="match status" value="1"/>
</dbReference>
<evidence type="ECO:0000313" key="3">
    <source>
        <dbReference type="Proteomes" id="UP001152888"/>
    </source>
</evidence>
<dbReference type="SUPFAM" id="SSF56219">
    <property type="entry name" value="DNase I-like"/>
    <property type="match status" value="1"/>
</dbReference>
<feature type="domain" description="Endonuclease/exonuclease/phosphatase" evidence="1">
    <location>
        <begin position="192"/>
        <end position="503"/>
    </location>
</feature>
<gene>
    <name evidence="2" type="ORF">ACAOBT_LOCUS14879</name>
</gene>
<proteinExistence type="predicted"/>
<accession>A0A9P0L1F4</accession>
<dbReference type="InterPro" id="IPR005135">
    <property type="entry name" value="Endo/exonuclease/phosphatase"/>
</dbReference>
<name>A0A9P0L1F4_ACAOB</name>